<feature type="domain" description="RDD" evidence="7">
    <location>
        <begin position="215"/>
        <end position="361"/>
    </location>
</feature>
<name>A0A7G9RXD6_9FIRM</name>
<dbReference type="PANTHER" id="PTHR36834">
    <property type="entry name" value="MEMBRANE PROTEIN-RELATED"/>
    <property type="match status" value="1"/>
</dbReference>
<dbReference type="RefSeq" id="WP_187533393.1">
    <property type="nucleotide sequence ID" value="NZ_CBCSHU010000030.1"/>
</dbReference>
<feature type="transmembrane region" description="Helical" evidence="5">
    <location>
        <begin position="140"/>
        <end position="162"/>
    </location>
</feature>
<organism evidence="8 9">
    <name type="scientific">Erysipelothrix inopinata</name>
    <dbReference type="NCBI Taxonomy" id="225084"/>
    <lineage>
        <taxon>Bacteria</taxon>
        <taxon>Bacillati</taxon>
        <taxon>Bacillota</taxon>
        <taxon>Erysipelotrichia</taxon>
        <taxon>Erysipelotrichales</taxon>
        <taxon>Erysipelotrichaceae</taxon>
        <taxon>Erysipelothrix</taxon>
    </lineage>
</organism>
<feature type="transmembrane region" description="Helical" evidence="5">
    <location>
        <begin position="328"/>
        <end position="353"/>
    </location>
</feature>
<evidence type="ECO:0000256" key="5">
    <source>
        <dbReference type="SAM" id="Phobius"/>
    </source>
</evidence>
<gene>
    <name evidence="8" type="ORF">H9L01_07765</name>
</gene>
<feature type="domain" description="VanZ-like" evidence="6">
    <location>
        <begin position="48"/>
        <end position="190"/>
    </location>
</feature>
<feature type="transmembrane region" description="Helical" evidence="5">
    <location>
        <begin position="174"/>
        <end position="196"/>
    </location>
</feature>
<evidence type="ECO:0000313" key="9">
    <source>
        <dbReference type="Proteomes" id="UP000515928"/>
    </source>
</evidence>
<dbReference type="InterPro" id="IPR006976">
    <property type="entry name" value="VanZ-like"/>
</dbReference>
<dbReference type="InterPro" id="IPR010432">
    <property type="entry name" value="RDD"/>
</dbReference>
<keyword evidence="9" id="KW-1185">Reference proteome</keyword>
<proteinExistence type="predicted"/>
<evidence type="ECO:0000313" key="8">
    <source>
        <dbReference type="EMBL" id="QNN60261.1"/>
    </source>
</evidence>
<feature type="transmembrane region" description="Helical" evidence="5">
    <location>
        <begin position="106"/>
        <end position="128"/>
    </location>
</feature>
<evidence type="ECO:0000256" key="3">
    <source>
        <dbReference type="ARBA" id="ARBA00022989"/>
    </source>
</evidence>
<dbReference type="GO" id="GO:0016020">
    <property type="term" value="C:membrane"/>
    <property type="evidence" value="ECO:0007669"/>
    <property type="project" value="UniProtKB-SubCell"/>
</dbReference>
<comment type="subcellular location">
    <subcellularLocation>
        <location evidence="1">Membrane</location>
        <topology evidence="1">Multi-pass membrane protein</topology>
    </subcellularLocation>
</comment>
<dbReference type="Pfam" id="PF06271">
    <property type="entry name" value="RDD"/>
    <property type="match status" value="1"/>
</dbReference>
<keyword evidence="4 5" id="KW-0472">Membrane</keyword>
<dbReference type="Pfam" id="PF04892">
    <property type="entry name" value="VanZ"/>
    <property type="match status" value="1"/>
</dbReference>
<evidence type="ECO:0000259" key="6">
    <source>
        <dbReference type="Pfam" id="PF04892"/>
    </source>
</evidence>
<evidence type="ECO:0000256" key="1">
    <source>
        <dbReference type="ARBA" id="ARBA00004141"/>
    </source>
</evidence>
<feature type="transmembrane region" description="Helical" evidence="5">
    <location>
        <begin position="294"/>
        <end position="316"/>
    </location>
</feature>
<protein>
    <submittedName>
        <fullName evidence="8">VanZ family protein</fullName>
    </submittedName>
</protein>
<keyword evidence="3 5" id="KW-1133">Transmembrane helix</keyword>
<dbReference type="AlphaFoldDB" id="A0A7G9RXD6"/>
<dbReference type="EMBL" id="CP060715">
    <property type="protein sequence ID" value="QNN60261.1"/>
    <property type="molecule type" value="Genomic_DNA"/>
</dbReference>
<evidence type="ECO:0000256" key="4">
    <source>
        <dbReference type="ARBA" id="ARBA00023136"/>
    </source>
</evidence>
<dbReference type="Proteomes" id="UP000515928">
    <property type="component" value="Chromosome"/>
</dbReference>
<evidence type="ECO:0000259" key="7">
    <source>
        <dbReference type="Pfam" id="PF06271"/>
    </source>
</evidence>
<sequence>MRIYLQPIKTAMIVFPFLAFAILIPFMIYQYRRYGSVSKFRSFIIYTFIFYLMSAFFLVILPLPDRSTVHTTMRDMMQLQPGRFIRDFMQHTKFVWGDMSTLKAGLVQGVFTQPVFNIIMVIPFGIYGRYYFNWSFKKTLCLSFLLSLFFEVTQLTGLYGYYPGPYRLFDVDDLFLNTLGGVIGFAIAPMMTFFFPKRATLDLESFEKSTHVSYIRRGVALLIDTTVIQIIASILIVALRAIKVTVIPDFVLKAVLFMIYYFMLLYAMSGQTLGMKLVKIKVISEKESLRGWQILVRTGLFYVLVYQAIPIISYLYQSFFTVDLTDGVQALIYLLIFGVYYLVMGIHFLVTIFTHDKRLFYERISRTHMDSTFHKQ</sequence>
<dbReference type="InterPro" id="IPR053150">
    <property type="entry name" value="Teicoplanin_resist-assoc"/>
</dbReference>
<feature type="transmembrane region" description="Helical" evidence="5">
    <location>
        <begin position="217"/>
        <end position="242"/>
    </location>
</feature>
<accession>A0A7G9RXD6</accession>
<dbReference type="InterPro" id="IPR021192">
    <property type="entry name" value="UCP031578_Vanz/RDD"/>
</dbReference>
<dbReference type="PANTHER" id="PTHR36834:SF1">
    <property type="entry name" value="INTEGRAL MEMBRANE PROTEIN"/>
    <property type="match status" value="1"/>
</dbReference>
<evidence type="ECO:0000256" key="2">
    <source>
        <dbReference type="ARBA" id="ARBA00022692"/>
    </source>
</evidence>
<feature type="transmembrane region" description="Helical" evidence="5">
    <location>
        <begin position="254"/>
        <end position="273"/>
    </location>
</feature>
<dbReference type="PIRSF" id="PIRSF031578">
    <property type="entry name" value="Uncharacterised_Vanz_RDD-cont"/>
    <property type="match status" value="1"/>
</dbReference>
<feature type="transmembrane region" description="Helical" evidence="5">
    <location>
        <begin position="43"/>
        <end position="63"/>
    </location>
</feature>
<keyword evidence="2 5" id="KW-0812">Transmembrane</keyword>
<reference evidence="8 9" key="1">
    <citation type="submission" date="2020-08" db="EMBL/GenBank/DDBJ databases">
        <title>Genome sequence of Erysipelothrix inopinata DSM 15511T.</title>
        <authorList>
            <person name="Hyun D.-W."/>
            <person name="Bae J.-W."/>
        </authorList>
    </citation>
    <scope>NUCLEOTIDE SEQUENCE [LARGE SCALE GENOMIC DNA]</scope>
    <source>
        <strain evidence="8 9">DSM 15511</strain>
    </source>
</reference>
<feature type="transmembrane region" description="Helical" evidence="5">
    <location>
        <begin position="12"/>
        <end position="31"/>
    </location>
</feature>
<dbReference type="KEGG" id="eio:H9L01_07765"/>